<evidence type="ECO:0000256" key="6">
    <source>
        <dbReference type="ARBA" id="ARBA00022729"/>
    </source>
</evidence>
<keyword evidence="13" id="KW-0675">Receptor</keyword>
<accession>A0A9Q1KEX8</accession>
<dbReference type="GO" id="GO:0004674">
    <property type="term" value="F:protein serine/threonine kinase activity"/>
    <property type="evidence" value="ECO:0007669"/>
    <property type="project" value="UniProtKB-KW"/>
</dbReference>
<organism evidence="23 24">
    <name type="scientific">Carnegiea gigantea</name>
    <dbReference type="NCBI Taxonomy" id="171969"/>
    <lineage>
        <taxon>Eukaryota</taxon>
        <taxon>Viridiplantae</taxon>
        <taxon>Streptophyta</taxon>
        <taxon>Embryophyta</taxon>
        <taxon>Tracheophyta</taxon>
        <taxon>Spermatophyta</taxon>
        <taxon>Magnoliopsida</taxon>
        <taxon>eudicotyledons</taxon>
        <taxon>Gunneridae</taxon>
        <taxon>Pentapetalae</taxon>
        <taxon>Caryophyllales</taxon>
        <taxon>Cactineae</taxon>
        <taxon>Cactaceae</taxon>
        <taxon>Cactoideae</taxon>
        <taxon>Echinocereeae</taxon>
        <taxon>Carnegiea</taxon>
    </lineage>
</organism>
<dbReference type="CDD" id="cd14066">
    <property type="entry name" value="STKc_IRAK"/>
    <property type="match status" value="1"/>
</dbReference>
<keyword evidence="8 17" id="KW-0547">Nucleotide-binding</keyword>
<comment type="caution">
    <text evidence="23">The sequence shown here is derived from an EMBL/GenBank/DDBJ whole genome shotgun (WGS) entry which is preliminary data.</text>
</comment>
<feature type="compositionally biased region" description="Polar residues" evidence="18">
    <location>
        <begin position="1227"/>
        <end position="1242"/>
    </location>
</feature>
<keyword evidence="2" id="KW-0723">Serine/threonine-protein kinase</keyword>
<feature type="binding site" evidence="17">
    <location>
        <position position="1007"/>
    </location>
    <ligand>
        <name>ATP</name>
        <dbReference type="ChEBI" id="CHEBI:30616"/>
    </ligand>
</feature>
<keyword evidence="3" id="KW-0597">Phosphoprotein</keyword>
<dbReference type="EMBL" id="JAKOGI010000143">
    <property type="protein sequence ID" value="KAJ8442265.1"/>
    <property type="molecule type" value="Genomic_DNA"/>
</dbReference>
<feature type="signal peptide" evidence="20">
    <location>
        <begin position="1"/>
        <end position="24"/>
    </location>
</feature>
<evidence type="ECO:0000256" key="18">
    <source>
        <dbReference type="SAM" id="MobiDB-lite"/>
    </source>
</evidence>
<feature type="domain" description="Gnk2-homologous" evidence="22">
    <location>
        <begin position="670"/>
        <end position="778"/>
    </location>
</feature>
<sequence>MAAVSWSFLFLLLSLLSLPPTTTSEPTYAYNICDNATTFATNSQYHTNLNTVLHSLSSNATTPGSSLFFATSAGAATSDSVYGLFLCRGDQNATACHDCVTMATTTDLPTIYCPNRKIAVIFYDQCMVRYSNSSILGKLDPNSGVTLMNAQNINGNSTQFNLRLVNTMNELTAQAAAGDKSGKKFAVKEANFTKVENLYALAQCTPDLSSGDCSKCLKAETTRLLVKKMGAQVLQPSCIARYETYPFYNGAPPAIGDVAGDGGRSGKKKLSGKVIAAIVVPVVIVSLAILVIGICCITKKVKKHTAVAFSHGEDFTTVESLQYDLATLQSATNNFSDEDKLGEGGFGGVYKGRLSDGQEIAVKRLSHSSGQGVQEFKNEVLVVAMLQHRNLARLLGFCLAGEEKLLVYEYVPNKSLDYFLFDSEKRAKLGWAKRYKIIAGVARGMLYLHQDSRLRIIHRDLKASNILLDADMNPKISDFGMARIFGVDQTQGNTSRVVGTYGYMSPEYAMHGHFSVKSDVYSFGVLVLEIISGRKNSTFYESGFAEDLLSYAWKLWRDGMPLEFVDSTIRDSCSNNEIMKCIHLGLLCVQESVDERPTMATVVLMLDSNTVTLPVPQQPAFFKTREEPNVTKDMGSDQSTMAAQAISWPLLLIISLYAYTLIPEATSEPTFVYHTCENSTSFAPNSKYHTNLKTLLQALSSNATAPAASLFYATAVGTGTADAVYGLFLCRGDQNATTCNDCVTTATKTDLPTFYCTDKRAAVIYYDQCTVRYSNRPVLGTIDRSTEDRILMNDFNTKGNSTLLNVLLIRIMNDLTAQASDGDKSGRKFAAKQTNFTKTEDLYAMAQCTPDLSNDDCGQCLKDLIPKVLVKKQGAQVLRPNCIVRYENYPFYIGAVALPVTANSSAGGSGKKKVSGKTIAAIVVPVAVVSLAVLVTGTCLITKKAKKYDPVAFERGEDFTNVESLQYDLATLQSATNNFSDENKLGEGGFGGVYKGSLPEGQVIAVKRLSRSSGQGIQEFKNEVLVVAKLQHRNLVRLLGFCVAGEEKLLVYEYVPNKSLDYFLFDPEKQGQLNWSKRYKIIAGIARGMVYLHQDSRLRIIHRDLKASNILLDVDMNPKVSDFGMARIFGVDQTQGNTSRAWKQWRDGVPLEFVDPTIRNSCSKSEVMRCLHLGLLCVQESIDDRPTMAMAVLMLESETVTLPVPQQPAFFIKSTTGSNFIRGIGPDQSTSQSVPWSVNEASVTDIEPR</sequence>
<dbReference type="PANTHER" id="PTHR27002:SF1050">
    <property type="entry name" value="CYSTEINE-RICH RECEPTOR-LIKE PROTEIN KINASE 5"/>
    <property type="match status" value="1"/>
</dbReference>
<feature type="chain" id="PRO_5040283854" description="Cysteine-rich receptor-like protein kinase 10" evidence="20">
    <location>
        <begin position="25"/>
        <end position="1249"/>
    </location>
</feature>
<evidence type="ECO:0000256" key="3">
    <source>
        <dbReference type="ARBA" id="ARBA00022553"/>
    </source>
</evidence>
<dbReference type="PROSITE" id="PS50011">
    <property type="entry name" value="PROTEIN_KINASE_DOM"/>
    <property type="match status" value="2"/>
</dbReference>
<dbReference type="SUPFAM" id="SSF56112">
    <property type="entry name" value="Protein kinase-like (PK-like)"/>
    <property type="match status" value="2"/>
</dbReference>
<dbReference type="PANTHER" id="PTHR27002">
    <property type="entry name" value="RECEPTOR-LIKE SERINE/THREONINE-PROTEIN KINASE SD1-8"/>
    <property type="match status" value="1"/>
</dbReference>
<evidence type="ECO:0000256" key="4">
    <source>
        <dbReference type="ARBA" id="ARBA00022679"/>
    </source>
</evidence>
<keyword evidence="7" id="KW-0677">Repeat</keyword>
<evidence type="ECO:0000256" key="9">
    <source>
        <dbReference type="ARBA" id="ARBA00022777"/>
    </source>
</evidence>
<keyword evidence="24" id="KW-1185">Reference proteome</keyword>
<evidence type="ECO:0000313" key="23">
    <source>
        <dbReference type="EMBL" id="KAJ8442265.1"/>
    </source>
</evidence>
<dbReference type="AlphaFoldDB" id="A0A9Q1KEX8"/>
<dbReference type="Gene3D" id="1.10.510.10">
    <property type="entry name" value="Transferase(Phosphotransferase) domain 1"/>
    <property type="match status" value="3"/>
</dbReference>
<evidence type="ECO:0000256" key="11">
    <source>
        <dbReference type="ARBA" id="ARBA00022989"/>
    </source>
</evidence>
<evidence type="ECO:0000256" key="5">
    <source>
        <dbReference type="ARBA" id="ARBA00022692"/>
    </source>
</evidence>
<comment type="subcellular location">
    <subcellularLocation>
        <location evidence="1">Membrane</location>
        <topology evidence="1">Single-pass membrane protein</topology>
    </subcellularLocation>
</comment>
<keyword evidence="12 19" id="KW-0472">Membrane</keyword>
<dbReference type="InterPro" id="IPR038408">
    <property type="entry name" value="GNK2_sf"/>
</dbReference>
<dbReference type="FunFam" id="1.10.510.10:FF:000129">
    <property type="entry name" value="cysteine-rich receptor-like protein kinase 10"/>
    <property type="match status" value="1"/>
</dbReference>
<keyword evidence="5 19" id="KW-0812">Transmembrane</keyword>
<keyword evidence="14" id="KW-0325">Glycoprotein</keyword>
<dbReference type="Gene3D" id="3.30.430.20">
    <property type="entry name" value="Gnk2 domain, C-X8-C-X2-C motif"/>
    <property type="match status" value="4"/>
</dbReference>
<dbReference type="FunFam" id="3.30.430.20:FF:000002">
    <property type="entry name" value="Cysteine-rich receptor-like protein kinase 10"/>
    <property type="match status" value="1"/>
</dbReference>
<dbReference type="GO" id="GO:0006950">
    <property type="term" value="P:response to stress"/>
    <property type="evidence" value="ECO:0007669"/>
    <property type="project" value="UniProtKB-ARBA"/>
</dbReference>
<evidence type="ECO:0008006" key="25">
    <source>
        <dbReference type="Google" id="ProtNLM"/>
    </source>
</evidence>
<name>A0A9Q1KEX8_9CARY</name>
<evidence type="ECO:0000256" key="2">
    <source>
        <dbReference type="ARBA" id="ARBA00022527"/>
    </source>
</evidence>
<feature type="domain" description="Protein kinase" evidence="21">
    <location>
        <begin position="335"/>
        <end position="621"/>
    </location>
</feature>
<gene>
    <name evidence="23" type="ORF">Cgig2_011188</name>
</gene>
<protein>
    <recommendedName>
        <fullName evidence="25">Cysteine-rich receptor-like protein kinase 10</fullName>
    </recommendedName>
</protein>
<dbReference type="InterPro" id="IPR011009">
    <property type="entry name" value="Kinase-like_dom_sf"/>
</dbReference>
<dbReference type="SMART" id="SM00220">
    <property type="entry name" value="S_TKc"/>
    <property type="match status" value="2"/>
</dbReference>
<dbReference type="Pfam" id="PF01657">
    <property type="entry name" value="Stress-antifung"/>
    <property type="match status" value="4"/>
</dbReference>
<dbReference type="InterPro" id="IPR000719">
    <property type="entry name" value="Prot_kinase_dom"/>
</dbReference>
<dbReference type="FunFam" id="3.30.200.20:FF:000727">
    <property type="entry name" value="Cysteine-rich RLK (RECEPTOR-like protein kinase) 23"/>
    <property type="match status" value="1"/>
</dbReference>
<dbReference type="FunFam" id="3.30.200.20:FF:000142">
    <property type="entry name" value="Cysteine-rich receptor-like protein kinase 10"/>
    <property type="match status" value="1"/>
</dbReference>
<feature type="region of interest" description="Disordered" evidence="18">
    <location>
        <begin position="1223"/>
        <end position="1249"/>
    </location>
</feature>
<evidence type="ECO:0000256" key="13">
    <source>
        <dbReference type="ARBA" id="ARBA00023170"/>
    </source>
</evidence>
<dbReference type="GO" id="GO:0005886">
    <property type="term" value="C:plasma membrane"/>
    <property type="evidence" value="ECO:0007669"/>
    <property type="project" value="TreeGrafter"/>
</dbReference>
<keyword evidence="11 19" id="KW-1133">Transmembrane helix</keyword>
<feature type="binding site" evidence="17">
    <location>
        <position position="363"/>
    </location>
    <ligand>
        <name>ATP</name>
        <dbReference type="ChEBI" id="CHEBI:30616"/>
    </ligand>
</feature>
<evidence type="ECO:0000256" key="7">
    <source>
        <dbReference type="ARBA" id="ARBA00022737"/>
    </source>
</evidence>
<evidence type="ECO:0000256" key="20">
    <source>
        <dbReference type="SAM" id="SignalP"/>
    </source>
</evidence>
<evidence type="ECO:0000256" key="12">
    <source>
        <dbReference type="ARBA" id="ARBA00023136"/>
    </source>
</evidence>
<evidence type="ECO:0000256" key="17">
    <source>
        <dbReference type="PROSITE-ProRule" id="PRU10141"/>
    </source>
</evidence>
<dbReference type="InterPro" id="IPR017441">
    <property type="entry name" value="Protein_kinase_ATP_BS"/>
</dbReference>
<dbReference type="InterPro" id="IPR001245">
    <property type="entry name" value="Ser-Thr/Tyr_kinase_cat_dom"/>
</dbReference>
<keyword evidence="4" id="KW-0808">Transferase</keyword>
<keyword evidence="9" id="KW-0418">Kinase</keyword>
<evidence type="ECO:0000259" key="21">
    <source>
        <dbReference type="PROSITE" id="PS50011"/>
    </source>
</evidence>
<feature type="domain" description="Protein kinase" evidence="21">
    <location>
        <begin position="979"/>
        <end position="1249"/>
    </location>
</feature>
<dbReference type="Gene3D" id="3.30.200.20">
    <property type="entry name" value="Phosphorylase Kinase, domain 1"/>
    <property type="match status" value="2"/>
</dbReference>
<dbReference type="Pfam" id="PF07714">
    <property type="entry name" value="PK_Tyr_Ser-Thr"/>
    <property type="match status" value="2"/>
</dbReference>
<evidence type="ECO:0000256" key="1">
    <source>
        <dbReference type="ARBA" id="ARBA00004167"/>
    </source>
</evidence>
<evidence type="ECO:0000259" key="22">
    <source>
        <dbReference type="PROSITE" id="PS51473"/>
    </source>
</evidence>
<comment type="catalytic activity">
    <reaction evidence="15">
        <text>L-seryl-[protein] + ATP = O-phospho-L-seryl-[protein] + ADP + H(+)</text>
        <dbReference type="Rhea" id="RHEA:17989"/>
        <dbReference type="Rhea" id="RHEA-COMP:9863"/>
        <dbReference type="Rhea" id="RHEA-COMP:11604"/>
        <dbReference type="ChEBI" id="CHEBI:15378"/>
        <dbReference type="ChEBI" id="CHEBI:29999"/>
        <dbReference type="ChEBI" id="CHEBI:30616"/>
        <dbReference type="ChEBI" id="CHEBI:83421"/>
        <dbReference type="ChEBI" id="CHEBI:456216"/>
    </reaction>
</comment>
<evidence type="ECO:0000256" key="8">
    <source>
        <dbReference type="ARBA" id="ARBA00022741"/>
    </source>
</evidence>
<dbReference type="PROSITE" id="PS51473">
    <property type="entry name" value="GNK2"/>
    <property type="match status" value="4"/>
</dbReference>
<dbReference type="Proteomes" id="UP001153076">
    <property type="component" value="Unassembled WGS sequence"/>
</dbReference>
<keyword evidence="6 20" id="KW-0732">Signal</keyword>
<feature type="transmembrane region" description="Helical" evidence="19">
    <location>
        <begin position="274"/>
        <end position="297"/>
    </location>
</feature>
<dbReference type="InterPro" id="IPR008271">
    <property type="entry name" value="Ser/Thr_kinase_AS"/>
</dbReference>
<dbReference type="FunFam" id="1.10.510.10:FF:001019">
    <property type="entry name" value="G-type lectin S-receptor-like serine/threonine-protein kinase B120"/>
    <property type="match status" value="1"/>
</dbReference>
<dbReference type="PROSITE" id="PS00107">
    <property type="entry name" value="PROTEIN_KINASE_ATP"/>
    <property type="match status" value="2"/>
</dbReference>
<evidence type="ECO:0000256" key="15">
    <source>
        <dbReference type="ARBA" id="ARBA00047558"/>
    </source>
</evidence>
<dbReference type="InterPro" id="IPR002902">
    <property type="entry name" value="GNK2"/>
</dbReference>
<evidence type="ECO:0000313" key="24">
    <source>
        <dbReference type="Proteomes" id="UP001153076"/>
    </source>
</evidence>
<dbReference type="GO" id="GO:0005524">
    <property type="term" value="F:ATP binding"/>
    <property type="evidence" value="ECO:0007669"/>
    <property type="project" value="UniProtKB-UniRule"/>
</dbReference>
<dbReference type="CDD" id="cd23509">
    <property type="entry name" value="Gnk2-like"/>
    <property type="match status" value="4"/>
</dbReference>
<evidence type="ECO:0000256" key="16">
    <source>
        <dbReference type="ARBA" id="ARBA00047951"/>
    </source>
</evidence>
<proteinExistence type="predicted"/>
<keyword evidence="10 17" id="KW-0067">ATP-binding</keyword>
<evidence type="ECO:0000256" key="19">
    <source>
        <dbReference type="SAM" id="Phobius"/>
    </source>
</evidence>
<feature type="domain" description="Gnk2-homologous" evidence="22">
    <location>
        <begin position="141"/>
        <end position="247"/>
    </location>
</feature>
<dbReference type="OrthoDB" id="688481at2759"/>
<feature type="domain" description="Gnk2-homologous" evidence="22">
    <location>
        <begin position="27"/>
        <end position="135"/>
    </location>
</feature>
<evidence type="ECO:0000256" key="10">
    <source>
        <dbReference type="ARBA" id="ARBA00022840"/>
    </source>
</evidence>
<comment type="catalytic activity">
    <reaction evidence="16">
        <text>L-threonyl-[protein] + ATP = O-phospho-L-threonyl-[protein] + ADP + H(+)</text>
        <dbReference type="Rhea" id="RHEA:46608"/>
        <dbReference type="Rhea" id="RHEA-COMP:11060"/>
        <dbReference type="Rhea" id="RHEA-COMP:11605"/>
        <dbReference type="ChEBI" id="CHEBI:15378"/>
        <dbReference type="ChEBI" id="CHEBI:30013"/>
        <dbReference type="ChEBI" id="CHEBI:30616"/>
        <dbReference type="ChEBI" id="CHEBI:61977"/>
        <dbReference type="ChEBI" id="CHEBI:456216"/>
    </reaction>
</comment>
<reference evidence="23" key="1">
    <citation type="submission" date="2022-04" db="EMBL/GenBank/DDBJ databases">
        <title>Carnegiea gigantea Genome sequencing and assembly v2.</title>
        <authorList>
            <person name="Copetti D."/>
            <person name="Sanderson M.J."/>
            <person name="Burquez A."/>
            <person name="Wojciechowski M.F."/>
        </authorList>
    </citation>
    <scope>NUCLEOTIDE SEQUENCE</scope>
    <source>
        <strain evidence="23">SGP5-SGP5p</strain>
        <tissue evidence="23">Aerial part</tissue>
    </source>
</reference>
<feature type="transmembrane region" description="Helical" evidence="19">
    <location>
        <begin position="642"/>
        <end position="662"/>
    </location>
</feature>
<dbReference type="PROSITE" id="PS00108">
    <property type="entry name" value="PROTEIN_KINASE_ST"/>
    <property type="match status" value="2"/>
</dbReference>
<evidence type="ECO:0000256" key="14">
    <source>
        <dbReference type="ARBA" id="ARBA00023180"/>
    </source>
</evidence>
<feature type="domain" description="Gnk2-homologous" evidence="22">
    <location>
        <begin position="785"/>
        <end position="891"/>
    </location>
</feature>
<feature type="transmembrane region" description="Helical" evidence="19">
    <location>
        <begin position="919"/>
        <end position="941"/>
    </location>
</feature>